<dbReference type="InterPro" id="IPR012132">
    <property type="entry name" value="GMC_OxRdtase"/>
</dbReference>
<keyword evidence="4" id="KW-1185">Reference proteome</keyword>
<dbReference type="RefSeq" id="XP_060282404.1">
    <property type="nucleotide sequence ID" value="XM_060426126.1"/>
</dbReference>
<comment type="caution">
    <text evidence="3">The sequence shown here is derived from an EMBL/GenBank/DDBJ whole genome shotgun (WGS) entry which is preliminary data.</text>
</comment>
<keyword evidence="2" id="KW-0732">Signal</keyword>
<dbReference type="GeneID" id="85309313"/>
<dbReference type="AlphaFoldDB" id="A0AAJ0C1X5"/>
<evidence type="ECO:0000313" key="3">
    <source>
        <dbReference type="EMBL" id="KAK1766191.1"/>
    </source>
</evidence>
<dbReference type="SUPFAM" id="SSF51905">
    <property type="entry name" value="FAD/NAD(P)-binding domain"/>
    <property type="match status" value="1"/>
</dbReference>
<accession>A0AAJ0C1X5</accession>
<dbReference type="InterPro" id="IPR036188">
    <property type="entry name" value="FAD/NAD-bd_sf"/>
</dbReference>
<comment type="similarity">
    <text evidence="1">Belongs to the GMC oxidoreductase family.</text>
</comment>
<dbReference type="GO" id="GO:0050660">
    <property type="term" value="F:flavin adenine dinucleotide binding"/>
    <property type="evidence" value="ECO:0007669"/>
    <property type="project" value="InterPro"/>
</dbReference>
<dbReference type="Gene3D" id="3.30.560.10">
    <property type="entry name" value="Glucose Oxidase, domain 3"/>
    <property type="match status" value="1"/>
</dbReference>
<evidence type="ECO:0000256" key="1">
    <source>
        <dbReference type="ARBA" id="ARBA00010790"/>
    </source>
</evidence>
<dbReference type="SUPFAM" id="SSF54373">
    <property type="entry name" value="FAD-linked reductases, C-terminal domain"/>
    <property type="match status" value="1"/>
</dbReference>
<protein>
    <recommendedName>
        <fullName evidence="5">Glucose-methanol-choline oxidoreductase N-terminal domain-containing protein</fullName>
    </recommendedName>
</protein>
<evidence type="ECO:0000313" key="4">
    <source>
        <dbReference type="Proteomes" id="UP001244011"/>
    </source>
</evidence>
<reference evidence="3" key="1">
    <citation type="submission" date="2023-06" db="EMBL/GenBank/DDBJ databases">
        <title>Genome-scale phylogeny and comparative genomics of the fungal order Sordariales.</title>
        <authorList>
            <consortium name="Lawrence Berkeley National Laboratory"/>
            <person name="Hensen N."/>
            <person name="Bonometti L."/>
            <person name="Westerberg I."/>
            <person name="Brannstrom I.O."/>
            <person name="Guillou S."/>
            <person name="Cros-Aarteil S."/>
            <person name="Calhoun S."/>
            <person name="Haridas S."/>
            <person name="Kuo A."/>
            <person name="Mondo S."/>
            <person name="Pangilinan J."/>
            <person name="Riley R."/>
            <person name="Labutti K."/>
            <person name="Andreopoulos B."/>
            <person name="Lipzen A."/>
            <person name="Chen C."/>
            <person name="Yanf M."/>
            <person name="Daum C."/>
            <person name="Ng V."/>
            <person name="Clum A."/>
            <person name="Steindorff A."/>
            <person name="Ohm R."/>
            <person name="Martin F."/>
            <person name="Silar P."/>
            <person name="Natvig D."/>
            <person name="Lalanne C."/>
            <person name="Gautier V."/>
            <person name="Ament-Velasquez S.L."/>
            <person name="Kruys A."/>
            <person name="Hutchinson M.I."/>
            <person name="Powell A.J."/>
            <person name="Barry K."/>
            <person name="Miller A.N."/>
            <person name="Grigoriev I.V."/>
            <person name="Debuchy R."/>
            <person name="Gladieux P."/>
            <person name="Thoren M.H."/>
            <person name="Johannesson H."/>
        </authorList>
    </citation>
    <scope>NUCLEOTIDE SEQUENCE</scope>
    <source>
        <strain evidence="3">8032-3</strain>
    </source>
</reference>
<dbReference type="Proteomes" id="UP001244011">
    <property type="component" value="Unassembled WGS sequence"/>
</dbReference>
<sequence>MPASAKMLTSLVKGLLVFAPLLRATPIIRESSIRGESMPARSGTHTTISLSEDSNATVLIVEYGYFDNSTKMLQPQSATRYLRQGHNRTNLQILTGWRVNDVQCNRGRTPNGGPDQLTTVRATREILLTAKSLHSGIGPSWLLEKANIFVLVDLPGVGSNLQDHPVGHVSFRYADHTDVSSNPSSSSTNGTFLAWQQQEPHVPNDKEHGRTDPPKVVSPDRWETMVETYRGQDAKDRGTILLDPADIYADPVLDYNTFINPVDALIQVENVRFIRRFQKTPSVMALGPVERAPGTDVTSERRPRRRRAIRRNIRRYSKSRNGSIG</sequence>
<dbReference type="PANTHER" id="PTHR11552">
    <property type="entry name" value="GLUCOSE-METHANOL-CHOLINE GMC OXIDOREDUCTASE"/>
    <property type="match status" value="1"/>
</dbReference>
<organism evidence="3 4">
    <name type="scientific">Phialemonium atrogriseum</name>
    <dbReference type="NCBI Taxonomy" id="1093897"/>
    <lineage>
        <taxon>Eukaryota</taxon>
        <taxon>Fungi</taxon>
        <taxon>Dikarya</taxon>
        <taxon>Ascomycota</taxon>
        <taxon>Pezizomycotina</taxon>
        <taxon>Sordariomycetes</taxon>
        <taxon>Sordariomycetidae</taxon>
        <taxon>Cephalothecales</taxon>
        <taxon>Cephalothecaceae</taxon>
        <taxon>Phialemonium</taxon>
    </lineage>
</organism>
<evidence type="ECO:0000256" key="2">
    <source>
        <dbReference type="SAM" id="SignalP"/>
    </source>
</evidence>
<dbReference type="Gene3D" id="3.50.50.60">
    <property type="entry name" value="FAD/NAD(P)-binding domain"/>
    <property type="match status" value="1"/>
</dbReference>
<name>A0AAJ0C1X5_9PEZI</name>
<dbReference type="PANTHER" id="PTHR11552:SF115">
    <property type="entry name" value="DEHYDROGENASE XPTC-RELATED"/>
    <property type="match status" value="1"/>
</dbReference>
<evidence type="ECO:0008006" key="5">
    <source>
        <dbReference type="Google" id="ProtNLM"/>
    </source>
</evidence>
<feature type="chain" id="PRO_5042620451" description="Glucose-methanol-choline oxidoreductase N-terminal domain-containing protein" evidence="2">
    <location>
        <begin position="25"/>
        <end position="325"/>
    </location>
</feature>
<proteinExistence type="inferred from homology"/>
<gene>
    <name evidence="3" type="ORF">QBC33DRAFT_516095</name>
</gene>
<dbReference type="EMBL" id="MU839012">
    <property type="protein sequence ID" value="KAK1766191.1"/>
    <property type="molecule type" value="Genomic_DNA"/>
</dbReference>
<dbReference type="GO" id="GO:0044550">
    <property type="term" value="P:secondary metabolite biosynthetic process"/>
    <property type="evidence" value="ECO:0007669"/>
    <property type="project" value="TreeGrafter"/>
</dbReference>
<feature type="signal peptide" evidence="2">
    <location>
        <begin position="1"/>
        <end position="24"/>
    </location>
</feature>
<dbReference type="GO" id="GO:0016491">
    <property type="term" value="F:oxidoreductase activity"/>
    <property type="evidence" value="ECO:0007669"/>
    <property type="project" value="TreeGrafter"/>
</dbReference>